<dbReference type="InterPro" id="IPR029026">
    <property type="entry name" value="tRNA_m1G_MTases_N"/>
</dbReference>
<dbReference type="InterPro" id="IPR029028">
    <property type="entry name" value="Alpha/beta_knot_MTases"/>
</dbReference>
<evidence type="ECO:0000256" key="3">
    <source>
        <dbReference type="ARBA" id="ARBA00022679"/>
    </source>
</evidence>
<evidence type="ECO:0000259" key="4">
    <source>
        <dbReference type="SMART" id="SM00967"/>
    </source>
</evidence>
<evidence type="ECO:0000256" key="2">
    <source>
        <dbReference type="ARBA" id="ARBA00022603"/>
    </source>
</evidence>
<keyword evidence="2" id="KW-0489">Methyltransferase</keyword>
<accession>A0A6G0U562</accession>
<keyword evidence="6" id="KW-1185">Reference proteome</keyword>
<dbReference type="Pfam" id="PF22435">
    <property type="entry name" value="MRM3-like_sub_bind"/>
    <property type="match status" value="1"/>
</dbReference>
<evidence type="ECO:0000313" key="6">
    <source>
        <dbReference type="Proteomes" id="UP000475862"/>
    </source>
</evidence>
<dbReference type="Proteomes" id="UP000475862">
    <property type="component" value="Unassembled WGS sequence"/>
</dbReference>
<dbReference type="InterPro" id="IPR013123">
    <property type="entry name" value="SpoU_subst-bd"/>
</dbReference>
<dbReference type="Gene3D" id="3.40.1280.10">
    <property type="match status" value="1"/>
</dbReference>
<sequence>MKAIGSSFSVNFRRALCNNITIRTYVSDIKQSDTKGSNKKQSNNDLLNSIKPHARSGVLSVVEKDDNGFPSYLILKETSPLLSQAMISIKNKKRRQKNNGLLLEGKRLIQDALNAGVKPKQIFFSQKRVLENLCLPEELRDLPVESTIFYKTPYKMIQLFSETETSQGIMGIFEFPTIDHRVRKKSFPITVICDNIREPGNLGAVLRTVTAVGASQIILMKGCTDLWGDKVLRAGCGAHFRMKILSDVSWSNLQNIKGQVCLADNNFGSNIDDSNTDEDTNVNVFRKTAPIELPIAPYYEVDYCKTTPLILIIGGETHGLSDEGYEFAKTRKGIRINIPLENGIESLNSATAVGILCFEVRKQMLNLIKIEQEVDEIEQAC</sequence>
<dbReference type="GO" id="GO:0032259">
    <property type="term" value="P:methylation"/>
    <property type="evidence" value="ECO:0007669"/>
    <property type="project" value="UniProtKB-KW"/>
</dbReference>
<dbReference type="SUPFAM" id="SSF55315">
    <property type="entry name" value="L30e-like"/>
    <property type="match status" value="1"/>
</dbReference>
<comment type="caution">
    <text evidence="5">The sequence shown here is derived from an EMBL/GenBank/DDBJ whole genome shotgun (WGS) entry which is preliminary data.</text>
</comment>
<dbReference type="InterPro" id="IPR053888">
    <property type="entry name" value="MRM3-like_sub_bind"/>
</dbReference>
<evidence type="ECO:0000256" key="1">
    <source>
        <dbReference type="ARBA" id="ARBA00007228"/>
    </source>
</evidence>
<proteinExistence type="inferred from homology"/>
<dbReference type="Pfam" id="PF00588">
    <property type="entry name" value="SpoU_methylase"/>
    <property type="match status" value="1"/>
</dbReference>
<dbReference type="InterPro" id="IPR001537">
    <property type="entry name" value="SpoU_MeTrfase"/>
</dbReference>
<dbReference type="GO" id="GO:0006396">
    <property type="term" value="P:RNA processing"/>
    <property type="evidence" value="ECO:0007669"/>
    <property type="project" value="InterPro"/>
</dbReference>
<dbReference type="InterPro" id="IPR051259">
    <property type="entry name" value="rRNA_Methyltransferase"/>
</dbReference>
<organism evidence="5 6">
    <name type="scientific">Aphis glycines</name>
    <name type="common">Soybean aphid</name>
    <dbReference type="NCBI Taxonomy" id="307491"/>
    <lineage>
        <taxon>Eukaryota</taxon>
        <taxon>Metazoa</taxon>
        <taxon>Ecdysozoa</taxon>
        <taxon>Arthropoda</taxon>
        <taxon>Hexapoda</taxon>
        <taxon>Insecta</taxon>
        <taxon>Pterygota</taxon>
        <taxon>Neoptera</taxon>
        <taxon>Paraneoptera</taxon>
        <taxon>Hemiptera</taxon>
        <taxon>Sternorrhyncha</taxon>
        <taxon>Aphidomorpha</taxon>
        <taxon>Aphidoidea</taxon>
        <taxon>Aphididae</taxon>
        <taxon>Aphidini</taxon>
        <taxon>Aphis</taxon>
        <taxon>Aphis</taxon>
    </lineage>
</organism>
<dbReference type="EMBL" id="VYZN01000002">
    <property type="protein sequence ID" value="KAE9544255.1"/>
    <property type="molecule type" value="Genomic_DNA"/>
</dbReference>
<dbReference type="SMART" id="SM00967">
    <property type="entry name" value="SpoU_sub_bind"/>
    <property type="match status" value="1"/>
</dbReference>
<dbReference type="CDD" id="cd18106">
    <property type="entry name" value="SpoU-like_RNMTL1"/>
    <property type="match status" value="1"/>
</dbReference>
<dbReference type="InterPro" id="IPR029064">
    <property type="entry name" value="Ribosomal_eL30-like_sf"/>
</dbReference>
<dbReference type="PANTHER" id="PTHR43191">
    <property type="entry name" value="RRNA METHYLTRANSFERASE 3"/>
    <property type="match status" value="1"/>
</dbReference>
<gene>
    <name evidence="5" type="ORF">AGLY_001434</name>
</gene>
<comment type="similarity">
    <text evidence="1">Belongs to the class IV-like SAM-binding methyltransferase superfamily. RNA methyltransferase TrmH family.</text>
</comment>
<dbReference type="AlphaFoldDB" id="A0A6G0U562"/>
<dbReference type="GO" id="GO:0003723">
    <property type="term" value="F:RNA binding"/>
    <property type="evidence" value="ECO:0007669"/>
    <property type="project" value="InterPro"/>
</dbReference>
<reference evidence="5 6" key="1">
    <citation type="submission" date="2019-08" db="EMBL/GenBank/DDBJ databases">
        <title>The genome of the soybean aphid Biotype 1, its phylome, world population structure and adaptation to the North American continent.</title>
        <authorList>
            <person name="Giordano R."/>
            <person name="Donthu R.K."/>
            <person name="Hernandez A.G."/>
            <person name="Wright C.L."/>
            <person name="Zimin A.V."/>
        </authorList>
    </citation>
    <scope>NUCLEOTIDE SEQUENCE [LARGE SCALE GENOMIC DNA]</scope>
    <source>
        <tissue evidence="5">Whole aphids</tissue>
    </source>
</reference>
<name>A0A6G0U562_APHGL</name>
<evidence type="ECO:0000313" key="5">
    <source>
        <dbReference type="EMBL" id="KAE9544255.1"/>
    </source>
</evidence>
<dbReference type="SUPFAM" id="SSF75217">
    <property type="entry name" value="alpha/beta knot"/>
    <property type="match status" value="1"/>
</dbReference>
<dbReference type="GO" id="GO:0008173">
    <property type="term" value="F:RNA methyltransferase activity"/>
    <property type="evidence" value="ECO:0007669"/>
    <property type="project" value="InterPro"/>
</dbReference>
<dbReference type="Gene3D" id="3.30.1330.30">
    <property type="match status" value="1"/>
</dbReference>
<dbReference type="PANTHER" id="PTHR43191:SF2">
    <property type="entry name" value="RRNA METHYLTRANSFERASE 3, MITOCHONDRIAL"/>
    <property type="match status" value="1"/>
</dbReference>
<protein>
    <recommendedName>
        <fullName evidence="4">RNA 2-O ribose methyltransferase substrate binding domain-containing protein</fullName>
    </recommendedName>
</protein>
<feature type="domain" description="RNA 2-O ribose methyltransferase substrate binding" evidence="4">
    <location>
        <begin position="102"/>
        <end position="179"/>
    </location>
</feature>
<keyword evidence="3" id="KW-0808">Transferase</keyword>
<dbReference type="OrthoDB" id="270651at2759"/>
<dbReference type="GO" id="GO:0005737">
    <property type="term" value="C:cytoplasm"/>
    <property type="evidence" value="ECO:0007669"/>
    <property type="project" value="UniProtKB-ARBA"/>
</dbReference>